<name>A0A252F742_9FIRM</name>
<evidence type="ECO:0000313" key="3">
    <source>
        <dbReference type="EMBL" id="OUM21597.1"/>
    </source>
</evidence>
<keyword evidence="4" id="KW-1185">Reference proteome</keyword>
<dbReference type="Proteomes" id="UP000194903">
    <property type="component" value="Unassembled WGS sequence"/>
</dbReference>
<dbReference type="CDD" id="cd04692">
    <property type="entry name" value="NUDIX_Hydrolase"/>
    <property type="match status" value="1"/>
</dbReference>
<protein>
    <recommendedName>
        <fullName evidence="2">Nudix hydrolase domain-containing protein</fullName>
    </recommendedName>
</protein>
<evidence type="ECO:0000256" key="1">
    <source>
        <dbReference type="ARBA" id="ARBA00022801"/>
    </source>
</evidence>
<dbReference type="InterPro" id="IPR015797">
    <property type="entry name" value="NUDIX_hydrolase-like_dom_sf"/>
</dbReference>
<feature type="domain" description="Nudix hydrolase" evidence="2">
    <location>
        <begin position="28"/>
        <end position="173"/>
    </location>
</feature>
<comment type="caution">
    <text evidence="3">The sequence shown here is derived from an EMBL/GenBank/DDBJ whole genome shotgun (WGS) entry which is preliminary data.</text>
</comment>
<reference evidence="3 4" key="1">
    <citation type="submission" date="2017-05" db="EMBL/GenBank/DDBJ databases">
        <title>Butyricicoccus porcorum sp. nov. a butyrate-producing bacterium from the swine intestinal tract.</title>
        <authorList>
            <person name="Trachsel J."/>
            <person name="Humphrey S."/>
            <person name="Allen H.K."/>
        </authorList>
    </citation>
    <scope>NUCLEOTIDE SEQUENCE [LARGE SCALE GENOMIC DNA]</scope>
    <source>
        <strain evidence="3">BB10</strain>
    </source>
</reference>
<accession>A0A252F742</accession>
<organism evidence="3 4">
    <name type="scientific">Butyricicoccus porcorum</name>
    <dbReference type="NCBI Taxonomy" id="1945634"/>
    <lineage>
        <taxon>Bacteria</taxon>
        <taxon>Bacillati</taxon>
        <taxon>Bacillota</taxon>
        <taxon>Clostridia</taxon>
        <taxon>Eubacteriales</taxon>
        <taxon>Butyricicoccaceae</taxon>
        <taxon>Butyricicoccus</taxon>
    </lineage>
</organism>
<dbReference type="Gene3D" id="3.90.79.10">
    <property type="entry name" value="Nucleoside Triphosphate Pyrophosphohydrolase"/>
    <property type="match status" value="1"/>
</dbReference>
<dbReference type="OrthoDB" id="9804563at2"/>
<proteinExistence type="predicted"/>
<dbReference type="InterPro" id="IPR020084">
    <property type="entry name" value="NUDIX_hydrolase_CS"/>
</dbReference>
<keyword evidence="1" id="KW-0378">Hydrolase</keyword>
<dbReference type="PROSITE" id="PS00893">
    <property type="entry name" value="NUDIX_BOX"/>
    <property type="match status" value="1"/>
</dbReference>
<dbReference type="Pfam" id="PF00293">
    <property type="entry name" value="NUDIX"/>
    <property type="match status" value="1"/>
</dbReference>
<dbReference type="AlphaFoldDB" id="A0A252F742"/>
<evidence type="ECO:0000313" key="4">
    <source>
        <dbReference type="Proteomes" id="UP000194903"/>
    </source>
</evidence>
<dbReference type="InterPro" id="IPR000086">
    <property type="entry name" value="NUDIX_hydrolase_dom"/>
</dbReference>
<dbReference type="PANTHER" id="PTHR10885:SF0">
    <property type="entry name" value="ISOPENTENYL-DIPHOSPHATE DELTA-ISOMERASE"/>
    <property type="match status" value="1"/>
</dbReference>
<dbReference type="EMBL" id="NHOC01000002">
    <property type="protein sequence ID" value="OUM21597.1"/>
    <property type="molecule type" value="Genomic_DNA"/>
</dbReference>
<dbReference type="PANTHER" id="PTHR10885">
    <property type="entry name" value="ISOPENTENYL-DIPHOSPHATE DELTA-ISOMERASE"/>
    <property type="match status" value="1"/>
</dbReference>
<dbReference type="PROSITE" id="PS51462">
    <property type="entry name" value="NUDIX"/>
    <property type="match status" value="1"/>
</dbReference>
<dbReference type="GO" id="GO:0016787">
    <property type="term" value="F:hydrolase activity"/>
    <property type="evidence" value="ECO:0007669"/>
    <property type="project" value="UniProtKB-KW"/>
</dbReference>
<evidence type="ECO:0000259" key="2">
    <source>
        <dbReference type="PROSITE" id="PS51462"/>
    </source>
</evidence>
<sequence length="202" mass="23056">MEEQLDIFDEQMDWIGTAPRSRVHAEGLLHQVVHCWMIGESEPVLYFQQRAHTKADFPDYYDLACGGHIGAGECPDKAVLREVWEETGLRLASGQLTKLGQYRAPDLHLPGFFDRETSNVYVLRQDTPPFAPGEEVARMICVRAEEFCRMELENAREIEAKTLDGVPFRISRDAWCCHDGEFAAFVFPYLKQAFPQLRCAGD</sequence>
<dbReference type="SUPFAM" id="SSF55811">
    <property type="entry name" value="Nudix"/>
    <property type="match status" value="1"/>
</dbReference>
<dbReference type="RefSeq" id="WP_087017699.1">
    <property type="nucleotide sequence ID" value="NZ_CP178353.1"/>
</dbReference>
<gene>
    <name evidence="3" type="ORF">CBW42_03265</name>
</gene>